<evidence type="ECO:0000313" key="1">
    <source>
        <dbReference type="EMBL" id="MPM69113.1"/>
    </source>
</evidence>
<sequence length="132" mass="15017">MASVLIFFSRLRTSSTISWFATPFKKHMATFVFVSLPIVTSSKVRLLSFMILRSCEVLTRSASVKPSREPRETVSDAGSDIARFSNFCWLMLRAVVSPSTKMRVHPERIESMQMLKSVNSFTSHSEESLDFK</sequence>
<gene>
    <name evidence="1" type="ORF">SDC9_116057</name>
</gene>
<dbReference type="EMBL" id="VSSQ01022656">
    <property type="protein sequence ID" value="MPM69113.1"/>
    <property type="molecule type" value="Genomic_DNA"/>
</dbReference>
<accession>A0A645C195</accession>
<proteinExistence type="predicted"/>
<comment type="caution">
    <text evidence="1">The sequence shown here is derived from an EMBL/GenBank/DDBJ whole genome shotgun (WGS) entry which is preliminary data.</text>
</comment>
<reference evidence="1" key="1">
    <citation type="submission" date="2019-08" db="EMBL/GenBank/DDBJ databases">
        <authorList>
            <person name="Kucharzyk K."/>
            <person name="Murdoch R.W."/>
            <person name="Higgins S."/>
            <person name="Loffler F."/>
        </authorList>
    </citation>
    <scope>NUCLEOTIDE SEQUENCE</scope>
</reference>
<dbReference type="AlphaFoldDB" id="A0A645C195"/>
<name>A0A645C195_9ZZZZ</name>
<organism evidence="1">
    <name type="scientific">bioreactor metagenome</name>
    <dbReference type="NCBI Taxonomy" id="1076179"/>
    <lineage>
        <taxon>unclassified sequences</taxon>
        <taxon>metagenomes</taxon>
        <taxon>ecological metagenomes</taxon>
    </lineage>
</organism>
<protein>
    <submittedName>
        <fullName evidence="1">Uncharacterized protein</fullName>
    </submittedName>
</protein>